<keyword evidence="3" id="KW-1185">Reference proteome</keyword>
<dbReference type="AlphaFoldDB" id="A0AAV1JGP7"/>
<proteinExistence type="predicted"/>
<accession>A0AAV1JGP7</accession>
<evidence type="ECO:0000256" key="1">
    <source>
        <dbReference type="SAM" id="MobiDB-lite"/>
    </source>
</evidence>
<name>A0AAV1JGP7_9NEOP</name>
<gene>
    <name evidence="2" type="ORF">LNINA_LOCUS7047</name>
</gene>
<sequence>MAEGRCACPDEMADAEWDERAIISVISNCGLESTNAKITIEFCRSQLTVRSREKTASIESLGAAGASRVRFARKRDPSPSLAGGVGRRGKSIELWTKPGWGGVSRHPPLRERDGSKPGANVTRSYAEQCNGALELNDVVKIDV</sequence>
<evidence type="ECO:0000313" key="3">
    <source>
        <dbReference type="Proteomes" id="UP001497472"/>
    </source>
</evidence>
<organism evidence="2 3">
    <name type="scientific">Leptosia nina</name>
    <dbReference type="NCBI Taxonomy" id="320188"/>
    <lineage>
        <taxon>Eukaryota</taxon>
        <taxon>Metazoa</taxon>
        <taxon>Ecdysozoa</taxon>
        <taxon>Arthropoda</taxon>
        <taxon>Hexapoda</taxon>
        <taxon>Insecta</taxon>
        <taxon>Pterygota</taxon>
        <taxon>Neoptera</taxon>
        <taxon>Endopterygota</taxon>
        <taxon>Lepidoptera</taxon>
        <taxon>Glossata</taxon>
        <taxon>Ditrysia</taxon>
        <taxon>Papilionoidea</taxon>
        <taxon>Pieridae</taxon>
        <taxon>Pierinae</taxon>
        <taxon>Leptosia</taxon>
    </lineage>
</organism>
<dbReference type="Proteomes" id="UP001497472">
    <property type="component" value="Unassembled WGS sequence"/>
</dbReference>
<reference evidence="2 3" key="1">
    <citation type="submission" date="2023-11" db="EMBL/GenBank/DDBJ databases">
        <authorList>
            <person name="Okamura Y."/>
        </authorList>
    </citation>
    <scope>NUCLEOTIDE SEQUENCE [LARGE SCALE GENOMIC DNA]</scope>
</reference>
<dbReference type="EMBL" id="CAVLEF010000009">
    <property type="protein sequence ID" value="CAK1547582.1"/>
    <property type="molecule type" value="Genomic_DNA"/>
</dbReference>
<comment type="caution">
    <text evidence="2">The sequence shown here is derived from an EMBL/GenBank/DDBJ whole genome shotgun (WGS) entry which is preliminary data.</text>
</comment>
<feature type="region of interest" description="Disordered" evidence="1">
    <location>
        <begin position="96"/>
        <end position="119"/>
    </location>
</feature>
<protein>
    <submittedName>
        <fullName evidence="2">Uncharacterized protein</fullName>
    </submittedName>
</protein>
<evidence type="ECO:0000313" key="2">
    <source>
        <dbReference type="EMBL" id="CAK1547582.1"/>
    </source>
</evidence>